<organism evidence="1">
    <name type="scientific">Rhizophora mucronata</name>
    <name type="common">Asiatic mangrove</name>
    <dbReference type="NCBI Taxonomy" id="61149"/>
    <lineage>
        <taxon>Eukaryota</taxon>
        <taxon>Viridiplantae</taxon>
        <taxon>Streptophyta</taxon>
        <taxon>Embryophyta</taxon>
        <taxon>Tracheophyta</taxon>
        <taxon>Spermatophyta</taxon>
        <taxon>Magnoliopsida</taxon>
        <taxon>eudicotyledons</taxon>
        <taxon>Gunneridae</taxon>
        <taxon>Pentapetalae</taxon>
        <taxon>rosids</taxon>
        <taxon>fabids</taxon>
        <taxon>Malpighiales</taxon>
        <taxon>Rhizophoraceae</taxon>
        <taxon>Rhizophora</taxon>
    </lineage>
</organism>
<accession>A0A2P2IUJ3</accession>
<protein>
    <submittedName>
        <fullName evidence="1">Uncharacterized protein</fullName>
    </submittedName>
</protein>
<name>A0A2P2IUJ3_RHIMU</name>
<proteinExistence type="predicted"/>
<dbReference type="AlphaFoldDB" id="A0A2P2IUJ3"/>
<sequence>MSSFLSSTTFAEVRVLTFNLMLKVSDFSFYSSNFVSFLAQDCCFYVY</sequence>
<reference evidence="1" key="1">
    <citation type="submission" date="2018-02" db="EMBL/GenBank/DDBJ databases">
        <title>Rhizophora mucronata_Transcriptome.</title>
        <authorList>
            <person name="Meera S.P."/>
            <person name="Sreeshan A."/>
            <person name="Augustine A."/>
        </authorList>
    </citation>
    <scope>NUCLEOTIDE SEQUENCE</scope>
    <source>
        <tissue evidence="1">Leaf</tissue>
    </source>
</reference>
<evidence type="ECO:0000313" key="1">
    <source>
        <dbReference type="EMBL" id="MBW84888.1"/>
    </source>
</evidence>
<dbReference type="EMBL" id="GGEC01004405">
    <property type="protein sequence ID" value="MBW84888.1"/>
    <property type="molecule type" value="Transcribed_RNA"/>
</dbReference>